<sequence length="99" mass="10940">MASTTLDPVAWVQLFSAPARVIRAPVSTSHSSSSSPIGILLRLLLLLKQCQQEARGGRRRRGARAKSEVRKKEVLRITPVQYNTLLCSPTLGSQKEAHY</sequence>
<evidence type="ECO:0000313" key="1">
    <source>
        <dbReference type="EMBL" id="CAD9302853.1"/>
    </source>
</evidence>
<gene>
    <name evidence="1" type="ORF">GOCE00092_LOCUS22689</name>
</gene>
<name>A0A7S1VM99_9STRA</name>
<protein>
    <submittedName>
        <fullName evidence="1">Uncharacterized protein</fullName>
    </submittedName>
</protein>
<accession>A0A7S1VM99</accession>
<dbReference type="EMBL" id="HBGK01043212">
    <property type="protein sequence ID" value="CAD9302853.1"/>
    <property type="molecule type" value="Transcribed_RNA"/>
</dbReference>
<proteinExistence type="predicted"/>
<reference evidence="1" key="1">
    <citation type="submission" date="2021-01" db="EMBL/GenBank/DDBJ databases">
        <authorList>
            <person name="Corre E."/>
            <person name="Pelletier E."/>
            <person name="Niang G."/>
            <person name="Scheremetjew M."/>
            <person name="Finn R."/>
            <person name="Kale V."/>
            <person name="Holt S."/>
            <person name="Cochrane G."/>
            <person name="Meng A."/>
            <person name="Brown T."/>
            <person name="Cohen L."/>
        </authorList>
    </citation>
    <scope>NUCLEOTIDE SEQUENCE</scope>
    <source>
        <strain evidence="1">CCMP 410</strain>
    </source>
</reference>
<dbReference type="AlphaFoldDB" id="A0A7S1VM99"/>
<organism evidence="1">
    <name type="scientific">Grammatophora oceanica</name>
    <dbReference type="NCBI Taxonomy" id="210454"/>
    <lineage>
        <taxon>Eukaryota</taxon>
        <taxon>Sar</taxon>
        <taxon>Stramenopiles</taxon>
        <taxon>Ochrophyta</taxon>
        <taxon>Bacillariophyta</taxon>
        <taxon>Fragilariophyceae</taxon>
        <taxon>Fragilariophycidae</taxon>
        <taxon>Rhabdonematales</taxon>
        <taxon>Grammatophoraceae</taxon>
        <taxon>Grammatophora</taxon>
    </lineage>
</organism>